<dbReference type="Proteomes" id="UP001501565">
    <property type="component" value="Unassembled WGS sequence"/>
</dbReference>
<evidence type="ECO:0000313" key="5">
    <source>
        <dbReference type="Proteomes" id="UP001501565"/>
    </source>
</evidence>
<dbReference type="InterPro" id="IPR050469">
    <property type="entry name" value="Diguanylate_Cyclase"/>
</dbReference>
<dbReference type="PROSITE" id="PS50887">
    <property type="entry name" value="GGDEF"/>
    <property type="match status" value="1"/>
</dbReference>
<dbReference type="NCBIfam" id="TIGR00254">
    <property type="entry name" value="GGDEF"/>
    <property type="match status" value="1"/>
</dbReference>
<sequence length="339" mass="38504">MKYKEDVKKAAEILKKSIPELTASKVPITPYNYGIWYTHCSGVNKKLSTDLNNILKDYGTLNHEQSLDLFKRHVINDLLSIDDKLESNLQKVMSDMSESATFTEQNAGDLERELTISLRSLNSSVNEEELKTIISTISEKTRLVSSTTKQFKNVLSDAQQEINQLKQELQEAKEAANKDTLTKLFNRRHFDNKLATTLDKKRDSDAYALILLDVDHFKAFNDNYGHLMGDTVLKSIGQVLNFMCEDTNHIPYRYGGEEFAILMPKTSMREAKILAENTRKKISSLKIKDKKSGQEISKITASFGLAFFGPEDTKESLIERSDSALYRAKQNGRNQVVSQ</sequence>
<dbReference type="SMART" id="SM00267">
    <property type="entry name" value="GGDEF"/>
    <property type="match status" value="1"/>
</dbReference>
<dbReference type="EMBL" id="BAABBN010000007">
    <property type="protein sequence ID" value="GAA3924782.1"/>
    <property type="molecule type" value="Genomic_DNA"/>
</dbReference>
<keyword evidence="2" id="KW-0175">Coiled coil</keyword>
<name>A0ABP7MJK1_9GAMM</name>
<proteinExistence type="predicted"/>
<dbReference type="EC" id="2.7.7.65" evidence="1"/>
<dbReference type="PANTHER" id="PTHR45138:SF2">
    <property type="entry name" value="DIGUANYLATE CYCLASE VDCA"/>
    <property type="match status" value="1"/>
</dbReference>
<dbReference type="RefSeq" id="WP_344798282.1">
    <property type="nucleotide sequence ID" value="NZ_BAABBN010000007.1"/>
</dbReference>
<dbReference type="InterPro" id="IPR029787">
    <property type="entry name" value="Nucleotide_cyclase"/>
</dbReference>
<dbReference type="Pfam" id="PF00990">
    <property type="entry name" value="GGDEF"/>
    <property type="match status" value="1"/>
</dbReference>
<gene>
    <name evidence="4" type="ORF">GCM10022277_20800</name>
</gene>
<accession>A0ABP7MJK1</accession>
<protein>
    <recommendedName>
        <fullName evidence="1">diguanylate cyclase</fullName>
        <ecNumber evidence="1">2.7.7.65</ecNumber>
    </recommendedName>
</protein>
<comment type="caution">
    <text evidence="4">The sequence shown here is derived from an EMBL/GenBank/DDBJ whole genome shotgun (WGS) entry which is preliminary data.</text>
</comment>
<feature type="domain" description="GGDEF" evidence="3">
    <location>
        <begin position="205"/>
        <end position="339"/>
    </location>
</feature>
<dbReference type="PANTHER" id="PTHR45138">
    <property type="entry name" value="REGULATORY COMPONENTS OF SENSORY TRANSDUCTION SYSTEM"/>
    <property type="match status" value="1"/>
</dbReference>
<reference evidence="5" key="1">
    <citation type="journal article" date="2019" name="Int. J. Syst. Evol. Microbiol.">
        <title>The Global Catalogue of Microorganisms (GCM) 10K type strain sequencing project: providing services to taxonomists for standard genome sequencing and annotation.</title>
        <authorList>
            <consortium name="The Broad Institute Genomics Platform"/>
            <consortium name="The Broad Institute Genome Sequencing Center for Infectious Disease"/>
            <person name="Wu L."/>
            <person name="Ma J."/>
        </authorList>
    </citation>
    <scope>NUCLEOTIDE SEQUENCE [LARGE SCALE GENOMIC DNA]</scope>
    <source>
        <strain evidence="5">JCM 17551</strain>
    </source>
</reference>
<dbReference type="InterPro" id="IPR000160">
    <property type="entry name" value="GGDEF_dom"/>
</dbReference>
<evidence type="ECO:0000259" key="3">
    <source>
        <dbReference type="PROSITE" id="PS50887"/>
    </source>
</evidence>
<evidence type="ECO:0000256" key="1">
    <source>
        <dbReference type="ARBA" id="ARBA00012528"/>
    </source>
</evidence>
<dbReference type="SUPFAM" id="SSF55073">
    <property type="entry name" value="Nucleotide cyclase"/>
    <property type="match status" value="1"/>
</dbReference>
<feature type="coiled-coil region" evidence="2">
    <location>
        <begin position="148"/>
        <end position="182"/>
    </location>
</feature>
<dbReference type="CDD" id="cd01949">
    <property type="entry name" value="GGDEF"/>
    <property type="match status" value="1"/>
</dbReference>
<dbReference type="InterPro" id="IPR043128">
    <property type="entry name" value="Rev_trsase/Diguanyl_cyclase"/>
</dbReference>
<keyword evidence="5" id="KW-1185">Reference proteome</keyword>
<organism evidence="4 5">
    <name type="scientific">Litoribacillus peritrichatus</name>
    <dbReference type="NCBI Taxonomy" id="718191"/>
    <lineage>
        <taxon>Bacteria</taxon>
        <taxon>Pseudomonadati</taxon>
        <taxon>Pseudomonadota</taxon>
        <taxon>Gammaproteobacteria</taxon>
        <taxon>Oceanospirillales</taxon>
        <taxon>Oceanospirillaceae</taxon>
        <taxon>Litoribacillus</taxon>
    </lineage>
</organism>
<evidence type="ECO:0000256" key="2">
    <source>
        <dbReference type="SAM" id="Coils"/>
    </source>
</evidence>
<dbReference type="Gene3D" id="3.30.70.270">
    <property type="match status" value="1"/>
</dbReference>
<evidence type="ECO:0000313" key="4">
    <source>
        <dbReference type="EMBL" id="GAA3924782.1"/>
    </source>
</evidence>